<accession>A0A1I6F4N3</accession>
<reference evidence="2" key="1">
    <citation type="submission" date="2016-10" db="EMBL/GenBank/DDBJ databases">
        <authorList>
            <person name="Varghese N."/>
            <person name="Submissions S."/>
        </authorList>
    </citation>
    <scope>NUCLEOTIDE SEQUENCE [LARGE SCALE GENOMIC DNA]</scope>
    <source>
        <strain evidence="2">DSM 44232</strain>
    </source>
</reference>
<dbReference type="Gene3D" id="3.20.20.140">
    <property type="entry name" value="Metal-dependent hydrolases"/>
    <property type="match status" value="1"/>
</dbReference>
<evidence type="ECO:0000313" key="1">
    <source>
        <dbReference type="EMBL" id="SFR24883.1"/>
    </source>
</evidence>
<evidence type="ECO:0000313" key="2">
    <source>
        <dbReference type="Proteomes" id="UP000198583"/>
    </source>
</evidence>
<dbReference type="EMBL" id="FOYL01000008">
    <property type="protein sequence ID" value="SFR24883.1"/>
    <property type="molecule type" value="Genomic_DNA"/>
</dbReference>
<proteinExistence type="predicted"/>
<dbReference type="AlphaFoldDB" id="A0A1I6F4N3"/>
<organism evidence="1 2">
    <name type="scientific">Lentzea waywayandensis</name>
    <dbReference type="NCBI Taxonomy" id="84724"/>
    <lineage>
        <taxon>Bacteria</taxon>
        <taxon>Bacillati</taxon>
        <taxon>Actinomycetota</taxon>
        <taxon>Actinomycetes</taxon>
        <taxon>Pseudonocardiales</taxon>
        <taxon>Pseudonocardiaceae</taxon>
        <taxon>Lentzea</taxon>
    </lineage>
</organism>
<name>A0A1I6F4N3_9PSEU</name>
<keyword evidence="2" id="KW-1185">Reference proteome</keyword>
<sequence>MRVIAIEEHFSNSAPQSADALASLRLHPQLAHVQQRLEDVGRRRLRDKDAAGIDVQVLSHG</sequence>
<gene>
    <name evidence="1" type="ORF">SAMN04488564_108125</name>
</gene>
<protein>
    <submittedName>
        <fullName evidence="1">Uncharacterized protein</fullName>
    </submittedName>
</protein>
<dbReference type="Proteomes" id="UP000198583">
    <property type="component" value="Unassembled WGS sequence"/>
</dbReference>